<feature type="region of interest" description="Disordered" evidence="7">
    <location>
        <begin position="706"/>
        <end position="793"/>
    </location>
</feature>
<feature type="compositionally biased region" description="Basic and acidic residues" evidence="7">
    <location>
        <begin position="309"/>
        <end position="328"/>
    </location>
</feature>
<feature type="transmembrane region" description="Helical" evidence="8">
    <location>
        <begin position="886"/>
        <end position="905"/>
    </location>
</feature>
<evidence type="ECO:0000256" key="8">
    <source>
        <dbReference type="SAM" id="Phobius"/>
    </source>
</evidence>
<evidence type="ECO:0000256" key="9">
    <source>
        <dbReference type="SAM" id="SignalP"/>
    </source>
</evidence>
<feature type="region of interest" description="Disordered" evidence="7">
    <location>
        <begin position="275"/>
        <end position="335"/>
    </location>
</feature>
<dbReference type="EMBL" id="OB660030">
    <property type="protein sequence ID" value="CAD7222142.1"/>
    <property type="molecule type" value="Genomic_DNA"/>
</dbReference>
<feature type="transmembrane region" description="Helical" evidence="8">
    <location>
        <begin position="941"/>
        <end position="962"/>
    </location>
</feature>
<feature type="transmembrane region" description="Helical" evidence="8">
    <location>
        <begin position="1145"/>
        <end position="1165"/>
    </location>
</feature>
<dbReference type="GO" id="GO:0022857">
    <property type="term" value="F:transmembrane transporter activity"/>
    <property type="evidence" value="ECO:0007669"/>
    <property type="project" value="InterPro"/>
</dbReference>
<dbReference type="Gene3D" id="1.20.1250.20">
    <property type="entry name" value="MFS general substrate transporter like domains"/>
    <property type="match status" value="2"/>
</dbReference>
<feature type="transmembrane region" description="Helical" evidence="8">
    <location>
        <begin position="1018"/>
        <end position="1039"/>
    </location>
</feature>
<evidence type="ECO:0000313" key="10">
    <source>
        <dbReference type="EMBL" id="CAD7222142.1"/>
    </source>
</evidence>
<dbReference type="GO" id="GO:0016020">
    <property type="term" value="C:membrane"/>
    <property type="evidence" value="ECO:0007669"/>
    <property type="project" value="UniProtKB-SubCell"/>
</dbReference>
<feature type="transmembrane region" description="Helical" evidence="8">
    <location>
        <begin position="1434"/>
        <end position="1454"/>
    </location>
</feature>
<feature type="signal peptide" evidence="9">
    <location>
        <begin position="1"/>
        <end position="22"/>
    </location>
</feature>
<name>A0A7R8W3M5_9CRUS</name>
<feature type="chain" id="PRO_5043837361" evidence="9">
    <location>
        <begin position="23"/>
        <end position="1536"/>
    </location>
</feature>
<dbReference type="InterPro" id="IPR036259">
    <property type="entry name" value="MFS_trans_sf"/>
</dbReference>
<keyword evidence="3 8" id="KW-0812">Transmembrane</keyword>
<keyword evidence="5 8" id="KW-1133">Transmembrane helix</keyword>
<evidence type="ECO:0000256" key="7">
    <source>
        <dbReference type="SAM" id="MobiDB-lite"/>
    </source>
</evidence>
<feature type="transmembrane region" description="Helical" evidence="8">
    <location>
        <begin position="806"/>
        <end position="828"/>
    </location>
</feature>
<evidence type="ECO:0000256" key="3">
    <source>
        <dbReference type="ARBA" id="ARBA00022692"/>
    </source>
</evidence>
<keyword evidence="9" id="KW-0732">Signal</keyword>
<reference evidence="10" key="1">
    <citation type="submission" date="2020-11" db="EMBL/GenBank/DDBJ databases">
        <authorList>
            <person name="Tran Van P."/>
        </authorList>
    </citation>
    <scope>NUCLEOTIDE SEQUENCE</scope>
</reference>
<keyword evidence="4" id="KW-0813">Transport</keyword>
<dbReference type="Pfam" id="PF00854">
    <property type="entry name" value="PTR2"/>
    <property type="match status" value="1"/>
</dbReference>
<gene>
    <name evidence="10" type="ORF">CTOB1V02_LOCUS158</name>
</gene>
<feature type="compositionally biased region" description="Basic and acidic residues" evidence="7">
    <location>
        <begin position="777"/>
        <end position="788"/>
    </location>
</feature>
<evidence type="ECO:0000256" key="2">
    <source>
        <dbReference type="ARBA" id="ARBA00005982"/>
    </source>
</evidence>
<feature type="region of interest" description="Disordered" evidence="7">
    <location>
        <begin position="1505"/>
        <end position="1536"/>
    </location>
</feature>
<dbReference type="OrthoDB" id="8904098at2759"/>
<evidence type="ECO:0000256" key="5">
    <source>
        <dbReference type="ARBA" id="ARBA00022989"/>
    </source>
</evidence>
<feature type="transmembrane region" description="Helical" evidence="8">
    <location>
        <begin position="1177"/>
        <end position="1198"/>
    </location>
</feature>
<accession>A0A7R8W3M5</accession>
<dbReference type="GO" id="GO:0015833">
    <property type="term" value="P:peptide transport"/>
    <property type="evidence" value="ECO:0007669"/>
    <property type="project" value="UniProtKB-KW"/>
</dbReference>
<dbReference type="SUPFAM" id="SSF103473">
    <property type="entry name" value="MFS general substrate transporter"/>
    <property type="match status" value="1"/>
</dbReference>
<protein>
    <submittedName>
        <fullName evidence="10">Uncharacterized protein</fullName>
    </submittedName>
</protein>
<feature type="compositionally biased region" description="Polar residues" evidence="7">
    <location>
        <begin position="740"/>
        <end position="761"/>
    </location>
</feature>
<evidence type="ECO:0000256" key="1">
    <source>
        <dbReference type="ARBA" id="ARBA00004141"/>
    </source>
</evidence>
<dbReference type="InterPro" id="IPR000109">
    <property type="entry name" value="POT_fam"/>
</dbReference>
<keyword evidence="6 8" id="KW-0472">Membrane</keyword>
<evidence type="ECO:0000256" key="4">
    <source>
        <dbReference type="ARBA" id="ARBA00022856"/>
    </source>
</evidence>
<feature type="compositionally biased region" description="Basic and acidic residues" evidence="7">
    <location>
        <begin position="1509"/>
        <end position="1523"/>
    </location>
</feature>
<sequence>MWNPRSVSAFVFLALLLDLCCPLMLHRQDFDSHHTISFQTYPDNQDAYLAGLYGKPEVDLKEINNPADDELLIRSKRATFKGKFFPNSKGGVPTTASLTTTFSEAEPKEEPKETTTPAPGDPQDSLVEQLLNILQDAVADGELNRGALEETMLKLKFSEITIHRVMTEPTIAGVVELVRDYLAKDPEEEEEKLYCGPNWDEIYNDASDNVKNGLIAGDSFEEIRDSLLDIPLSDLTLDMIMEQKDILGVVEVLADQLVQHESYCQKLKQEAANEAAKQESALAQETPKQESTTTIATPAMPPENEETETEKRSSADAEEEQFKKESHQKNKFQNFPIQDKPSSVLYQNERPSEVEESVLRIRKKRYELFLDELMIDLRNPAKEIDLDSYLLQSRLRKLDFPHEEAEEILRHSSSLTNLISFIKAKILELQEKIEEAEEFAKIRAQYLFPLLSSAKFSPDEIADILGPDSLPGNVMTQLNIQSTSQVQTGRLPGPSQSQGNLDMYQLQGQYERTHDPGTNLAPIFSELKAIKQKLEGLMDNSPPRGAVPYVPTFMRSEDGHRREKLKLFSFSLLREAETPPSMTGFDKDLMEKIMISLRFPENEIQAVLSQPSLIDVIAYLENANQYAKFRRTQTHSQYHRLHMSPEMFGFAPPIRRLPVVPKPLPYLRRVHASRRPESFAVESDAIGHHVIAYSAQSSEIGFHSAETTQRNGEAEEDLGTGPCTSLAKRPSPAYGVLPSEPTQPSSAASTGLSGPTESSSSVDEKAALLEQPTEAKTQQDGDDLKELFGNDEDAENRHRVKPHWTIFNYTNAIVGSGIIVCLPGVLVVPMADTSPEEIPLQYRRYPITGLLVVMNIFFEMLQNYGTNTLLLYFMHKLHFPEQDATSLVHGLAVAGAVTAVIGFYFSENILGRFYNTLIFSVVQIFGRTLMMLASFDMSWFPMWSMTWVAEAFIILSGCRVVSRLALGADQYKFPEQKRMRSEYFLLYYFVSNIGSVFSNIYFPELRVLNCGMVECFPFVFGVALILSVLGTMTLVVGWFHFHRPEIKGGVTFKAIRCAFSAAKNRLLGPRQDLEHWAEYADHSTYDEDIRNDTSQMSRALWMYLPLPLYFSLYRQTESTWVSQALLMTGKFGDSSGLKADQVFSFNPFLVLIFIPLFSFALYPLLKKVGIERPLAKMVLGLSLISLAFFMTAGLQFIINSKVPPLPEAGQGAVCFGNVRKEAITLSAADCSISEVTIEPGGHACIRELNVEREKECHLTSTPPITGTFKLFEKETTTVFLAQTVFQSETQHADPEKEDSGFPKFRFYFDLAPSVKGPLILRISEADDIKIDLPDPKTFTSYEKNIQENQNITLLIGDLKGNFTGGPGGVYDIFITNGIEKGKLGVFPVIVTEENSVHRLWQLPQLIILTIGEVMFAVTRVEFNYTESPHSMRTLLAAVESVCSALGNLLIIILKQMNLFDSMAFDFIFFAILMALADLFLLYMSCGYVYLDDRMPEEERLRRHSSVTEAKSKLRRDASEDGKTSLDALVPRKSKTV</sequence>
<proteinExistence type="inferred from homology"/>
<keyword evidence="4" id="KW-0653">Protein transport</keyword>
<evidence type="ECO:0000256" key="6">
    <source>
        <dbReference type="ARBA" id="ARBA00023136"/>
    </source>
</evidence>
<feature type="transmembrane region" description="Helical" evidence="8">
    <location>
        <begin position="917"/>
        <end position="935"/>
    </location>
</feature>
<comment type="subcellular location">
    <subcellularLocation>
        <location evidence="1">Membrane</location>
        <topology evidence="1">Multi-pass membrane protein</topology>
    </subcellularLocation>
</comment>
<feature type="transmembrane region" description="Helical" evidence="8">
    <location>
        <begin position="983"/>
        <end position="1002"/>
    </location>
</feature>
<comment type="similarity">
    <text evidence="2">Belongs to the major facilitator superfamily. Proton-dependent oligopeptide transporter (POT/PTR) (TC 2.A.17) family.</text>
</comment>
<organism evidence="10">
    <name type="scientific">Cyprideis torosa</name>
    <dbReference type="NCBI Taxonomy" id="163714"/>
    <lineage>
        <taxon>Eukaryota</taxon>
        <taxon>Metazoa</taxon>
        <taxon>Ecdysozoa</taxon>
        <taxon>Arthropoda</taxon>
        <taxon>Crustacea</taxon>
        <taxon>Oligostraca</taxon>
        <taxon>Ostracoda</taxon>
        <taxon>Podocopa</taxon>
        <taxon>Podocopida</taxon>
        <taxon>Cytherocopina</taxon>
        <taxon>Cytheroidea</taxon>
        <taxon>Cytherideidae</taxon>
        <taxon>Cyprideis</taxon>
    </lineage>
</organism>
<feature type="transmembrane region" description="Helical" evidence="8">
    <location>
        <begin position="1466"/>
        <end position="1490"/>
    </location>
</feature>
<feature type="region of interest" description="Disordered" evidence="7">
    <location>
        <begin position="102"/>
        <end position="124"/>
    </location>
</feature>
<keyword evidence="4" id="KW-0571">Peptide transport</keyword>
<feature type="transmembrane region" description="Helical" evidence="8">
    <location>
        <begin position="849"/>
        <end position="874"/>
    </location>
</feature>
<dbReference type="PANTHER" id="PTHR11654">
    <property type="entry name" value="OLIGOPEPTIDE TRANSPORTER-RELATED"/>
    <property type="match status" value="1"/>
</dbReference>